<proteinExistence type="predicted"/>
<comment type="caution">
    <text evidence="1">The sequence shown here is derived from an EMBL/GenBank/DDBJ whole genome shotgun (WGS) entry which is preliminary data.</text>
</comment>
<gene>
    <name evidence="1" type="ORF">N658DRAFT_452596</name>
</gene>
<evidence type="ECO:0000313" key="1">
    <source>
        <dbReference type="EMBL" id="KAK4099833.1"/>
    </source>
</evidence>
<organism evidence="1 2">
    <name type="scientific">Parathielavia hyrcaniae</name>
    <dbReference type="NCBI Taxonomy" id="113614"/>
    <lineage>
        <taxon>Eukaryota</taxon>
        <taxon>Fungi</taxon>
        <taxon>Dikarya</taxon>
        <taxon>Ascomycota</taxon>
        <taxon>Pezizomycotina</taxon>
        <taxon>Sordariomycetes</taxon>
        <taxon>Sordariomycetidae</taxon>
        <taxon>Sordariales</taxon>
        <taxon>Chaetomiaceae</taxon>
        <taxon>Parathielavia</taxon>
    </lineage>
</organism>
<name>A0AAN6PXY3_9PEZI</name>
<dbReference type="AlphaFoldDB" id="A0AAN6PXY3"/>
<accession>A0AAN6PXY3</accession>
<evidence type="ECO:0000313" key="2">
    <source>
        <dbReference type="Proteomes" id="UP001305647"/>
    </source>
</evidence>
<reference evidence="1" key="1">
    <citation type="journal article" date="2023" name="Mol. Phylogenet. Evol.">
        <title>Genome-scale phylogeny and comparative genomics of the fungal order Sordariales.</title>
        <authorList>
            <person name="Hensen N."/>
            <person name="Bonometti L."/>
            <person name="Westerberg I."/>
            <person name="Brannstrom I.O."/>
            <person name="Guillou S."/>
            <person name="Cros-Aarteil S."/>
            <person name="Calhoun S."/>
            <person name="Haridas S."/>
            <person name="Kuo A."/>
            <person name="Mondo S."/>
            <person name="Pangilinan J."/>
            <person name="Riley R."/>
            <person name="LaButti K."/>
            <person name="Andreopoulos B."/>
            <person name="Lipzen A."/>
            <person name="Chen C."/>
            <person name="Yan M."/>
            <person name="Daum C."/>
            <person name="Ng V."/>
            <person name="Clum A."/>
            <person name="Steindorff A."/>
            <person name="Ohm R.A."/>
            <person name="Martin F."/>
            <person name="Silar P."/>
            <person name="Natvig D.O."/>
            <person name="Lalanne C."/>
            <person name="Gautier V."/>
            <person name="Ament-Velasquez S.L."/>
            <person name="Kruys A."/>
            <person name="Hutchinson M.I."/>
            <person name="Powell A.J."/>
            <person name="Barry K."/>
            <person name="Miller A.N."/>
            <person name="Grigoriev I.V."/>
            <person name="Debuchy R."/>
            <person name="Gladieux P."/>
            <person name="Hiltunen Thoren M."/>
            <person name="Johannesson H."/>
        </authorList>
    </citation>
    <scope>NUCLEOTIDE SEQUENCE</scope>
    <source>
        <strain evidence="1">CBS 757.83</strain>
    </source>
</reference>
<keyword evidence="2" id="KW-1185">Reference proteome</keyword>
<reference evidence="1" key="2">
    <citation type="submission" date="2023-05" db="EMBL/GenBank/DDBJ databases">
        <authorList>
            <consortium name="Lawrence Berkeley National Laboratory"/>
            <person name="Steindorff A."/>
            <person name="Hensen N."/>
            <person name="Bonometti L."/>
            <person name="Westerberg I."/>
            <person name="Brannstrom I.O."/>
            <person name="Guillou S."/>
            <person name="Cros-Aarteil S."/>
            <person name="Calhoun S."/>
            <person name="Haridas S."/>
            <person name="Kuo A."/>
            <person name="Mondo S."/>
            <person name="Pangilinan J."/>
            <person name="Riley R."/>
            <person name="Labutti K."/>
            <person name="Andreopoulos B."/>
            <person name="Lipzen A."/>
            <person name="Chen C."/>
            <person name="Yanf M."/>
            <person name="Daum C."/>
            <person name="Ng V."/>
            <person name="Clum A."/>
            <person name="Ohm R."/>
            <person name="Martin F."/>
            <person name="Silar P."/>
            <person name="Natvig D."/>
            <person name="Lalanne C."/>
            <person name="Gautier V."/>
            <person name="Ament-Velasquez S.L."/>
            <person name="Kruys A."/>
            <person name="Hutchinson M.I."/>
            <person name="Powell A.J."/>
            <person name="Barry K."/>
            <person name="Miller A.N."/>
            <person name="Grigoriev I.V."/>
            <person name="Debuchy R."/>
            <person name="Gladieux P."/>
            <person name="Thoren M.H."/>
            <person name="Johannesson H."/>
        </authorList>
    </citation>
    <scope>NUCLEOTIDE SEQUENCE</scope>
    <source>
        <strain evidence="1">CBS 757.83</strain>
    </source>
</reference>
<dbReference type="Proteomes" id="UP001305647">
    <property type="component" value="Unassembled WGS sequence"/>
</dbReference>
<sequence>MIGRHRRQTSPTCSSFQLPEQKTCLDLGQLATSKIAPRGNDHHPWALGVWAQAERDFRDGRYKPRLPPRFPVILTLDGPVSSPAALQQLAELDSLPETIDTSQVRWDGTEVKNVTICHVSLDEKDKIEEKAETFNGGDEHLLVMFRGKQRFALIVTALKKGVQQGRRGMEVKRIGGATSKVI</sequence>
<protein>
    <submittedName>
        <fullName evidence="1">Uncharacterized protein</fullName>
    </submittedName>
</protein>
<dbReference type="EMBL" id="MU863646">
    <property type="protein sequence ID" value="KAK4099833.1"/>
    <property type="molecule type" value="Genomic_DNA"/>
</dbReference>